<keyword evidence="16 18" id="KW-0456">Lyase</keyword>
<feature type="binding site" evidence="18">
    <location>
        <position position="257"/>
    </location>
    <ligand>
        <name>Zn(2+)</name>
        <dbReference type="ChEBI" id="CHEBI:29105"/>
    </ligand>
</feature>
<comment type="caution">
    <text evidence="21">The sequence shown here is derived from an EMBL/GenBank/DDBJ whole genome shotgun (WGS) entry which is preliminary data.</text>
</comment>
<evidence type="ECO:0000259" key="19">
    <source>
        <dbReference type="Pfam" id="PF01761"/>
    </source>
</evidence>
<evidence type="ECO:0000256" key="5">
    <source>
        <dbReference type="ARBA" id="ARBA00004661"/>
    </source>
</evidence>
<dbReference type="EMBL" id="DVNM01000015">
    <property type="protein sequence ID" value="HIU68890.1"/>
    <property type="molecule type" value="Genomic_DNA"/>
</dbReference>
<comment type="similarity">
    <text evidence="6 18">Belongs to the sugar phosphate cyclases superfamily. Dehydroquinate synthase family.</text>
</comment>
<dbReference type="InterPro" id="IPR030960">
    <property type="entry name" value="DHQS/DOIS_N"/>
</dbReference>
<evidence type="ECO:0000256" key="1">
    <source>
        <dbReference type="ARBA" id="ARBA00001393"/>
    </source>
</evidence>
<dbReference type="GO" id="GO:0005737">
    <property type="term" value="C:cytoplasm"/>
    <property type="evidence" value="ECO:0007669"/>
    <property type="project" value="UniProtKB-SubCell"/>
</dbReference>
<dbReference type="GO" id="GO:0003856">
    <property type="term" value="F:3-dehydroquinate synthase activity"/>
    <property type="evidence" value="ECO:0007669"/>
    <property type="project" value="UniProtKB-UniRule"/>
</dbReference>
<keyword evidence="17 18" id="KW-0170">Cobalt</keyword>
<comment type="cofactor">
    <cofactor evidence="3">
        <name>Zn(2+)</name>
        <dbReference type="ChEBI" id="CHEBI:29105"/>
    </cofactor>
</comment>
<evidence type="ECO:0000259" key="20">
    <source>
        <dbReference type="Pfam" id="PF24621"/>
    </source>
</evidence>
<comment type="cofactor">
    <cofactor evidence="18">
        <name>Co(2+)</name>
        <dbReference type="ChEBI" id="CHEBI:48828"/>
    </cofactor>
    <cofactor evidence="18">
        <name>Zn(2+)</name>
        <dbReference type="ChEBI" id="CHEBI:29105"/>
    </cofactor>
    <text evidence="18">Binds 1 divalent metal cation per subunit. Can use either Co(2+) or Zn(2+).</text>
</comment>
<feature type="domain" description="3-dehydroquinate synthase N-terminal" evidence="19">
    <location>
        <begin position="67"/>
        <end position="177"/>
    </location>
</feature>
<keyword evidence="12 18" id="KW-0547">Nucleotide-binding</keyword>
<dbReference type="InterPro" id="IPR030963">
    <property type="entry name" value="DHQ_synth_fam"/>
</dbReference>
<gene>
    <name evidence="18 21" type="primary">aroB</name>
    <name evidence="21" type="ORF">IAD23_02890</name>
</gene>
<evidence type="ECO:0000313" key="22">
    <source>
        <dbReference type="Proteomes" id="UP000824125"/>
    </source>
</evidence>
<dbReference type="Gene3D" id="1.20.1090.10">
    <property type="entry name" value="Dehydroquinate synthase-like - alpha domain"/>
    <property type="match status" value="1"/>
</dbReference>
<feature type="binding site" evidence="18">
    <location>
        <position position="183"/>
    </location>
    <ligand>
        <name>Zn(2+)</name>
        <dbReference type="ChEBI" id="CHEBI:29105"/>
    </ligand>
</feature>
<comment type="cofactor">
    <cofactor evidence="2 18">
        <name>NAD(+)</name>
        <dbReference type="ChEBI" id="CHEBI:57540"/>
    </cofactor>
</comment>
<keyword evidence="11 18" id="KW-0479">Metal-binding</keyword>
<dbReference type="AlphaFoldDB" id="A0A9D1MUC6"/>
<dbReference type="PANTHER" id="PTHR43622">
    <property type="entry name" value="3-DEHYDROQUINATE SYNTHASE"/>
    <property type="match status" value="1"/>
</dbReference>
<comment type="caution">
    <text evidence="18">Lacks conserved residue(s) required for the propagation of feature annotation.</text>
</comment>
<dbReference type="GO" id="GO:0008652">
    <property type="term" value="P:amino acid biosynthetic process"/>
    <property type="evidence" value="ECO:0007669"/>
    <property type="project" value="UniProtKB-KW"/>
</dbReference>
<reference evidence="21" key="1">
    <citation type="submission" date="2020-10" db="EMBL/GenBank/DDBJ databases">
        <authorList>
            <person name="Gilroy R."/>
        </authorList>
    </citation>
    <scope>NUCLEOTIDE SEQUENCE</scope>
    <source>
        <strain evidence="21">CHK176-6737</strain>
    </source>
</reference>
<name>A0A9D1MUC6_9FIRM</name>
<evidence type="ECO:0000256" key="13">
    <source>
        <dbReference type="ARBA" id="ARBA00022833"/>
    </source>
</evidence>
<dbReference type="GO" id="GO:0009073">
    <property type="term" value="P:aromatic amino acid family biosynthetic process"/>
    <property type="evidence" value="ECO:0007669"/>
    <property type="project" value="UniProtKB-KW"/>
</dbReference>
<dbReference type="FunFam" id="3.40.50.1970:FF:000007">
    <property type="entry name" value="Pentafunctional AROM polypeptide"/>
    <property type="match status" value="1"/>
</dbReference>
<feature type="binding site" evidence="18">
    <location>
        <begin position="104"/>
        <end position="108"/>
    </location>
    <ligand>
        <name>NAD(+)</name>
        <dbReference type="ChEBI" id="CHEBI:57540"/>
    </ligand>
</feature>
<keyword evidence="10 18" id="KW-0028">Amino-acid biosynthesis</keyword>
<dbReference type="GO" id="GO:0046872">
    <property type="term" value="F:metal ion binding"/>
    <property type="evidence" value="ECO:0007669"/>
    <property type="project" value="UniProtKB-KW"/>
</dbReference>
<dbReference type="CDD" id="cd08195">
    <property type="entry name" value="DHQS"/>
    <property type="match status" value="1"/>
</dbReference>
<protein>
    <recommendedName>
        <fullName evidence="8 18">3-dehydroquinate synthase</fullName>
        <shortName evidence="18">DHQS</shortName>
        <ecNumber evidence="7 18">4.2.3.4</ecNumber>
    </recommendedName>
</protein>
<evidence type="ECO:0000256" key="11">
    <source>
        <dbReference type="ARBA" id="ARBA00022723"/>
    </source>
</evidence>
<comment type="pathway">
    <text evidence="5 18">Metabolic intermediate biosynthesis; chorismate biosynthesis; chorismate from D-erythrose 4-phosphate and phosphoenolpyruvate: step 2/7.</text>
</comment>
<dbReference type="Proteomes" id="UP000824125">
    <property type="component" value="Unassembled WGS sequence"/>
</dbReference>
<dbReference type="HAMAP" id="MF_00110">
    <property type="entry name" value="DHQ_synthase"/>
    <property type="match status" value="1"/>
</dbReference>
<dbReference type="Pfam" id="PF24621">
    <property type="entry name" value="DHQS_C"/>
    <property type="match status" value="1"/>
</dbReference>
<dbReference type="Pfam" id="PF01761">
    <property type="entry name" value="DHQ_synthase"/>
    <property type="match status" value="1"/>
</dbReference>
<feature type="domain" description="3-dehydroquinate synthase C-terminal" evidence="20">
    <location>
        <begin position="180"/>
        <end position="315"/>
    </location>
</feature>
<dbReference type="NCBIfam" id="TIGR01357">
    <property type="entry name" value="aroB"/>
    <property type="match status" value="1"/>
</dbReference>
<reference evidence="21" key="2">
    <citation type="journal article" date="2021" name="PeerJ">
        <title>Extensive microbial diversity within the chicken gut microbiome revealed by metagenomics and culture.</title>
        <authorList>
            <person name="Gilroy R."/>
            <person name="Ravi A."/>
            <person name="Getino M."/>
            <person name="Pursley I."/>
            <person name="Horton D.L."/>
            <person name="Alikhan N.F."/>
            <person name="Baker D."/>
            <person name="Gharbi K."/>
            <person name="Hall N."/>
            <person name="Watson M."/>
            <person name="Adriaenssens E.M."/>
            <person name="Foster-Nyarko E."/>
            <person name="Jarju S."/>
            <person name="Secka A."/>
            <person name="Antonio M."/>
            <person name="Oren A."/>
            <person name="Chaudhuri R.R."/>
            <person name="La Ragione R."/>
            <person name="Hildebrand F."/>
            <person name="Pallen M.J."/>
        </authorList>
    </citation>
    <scope>NUCLEOTIDE SEQUENCE</scope>
    <source>
        <strain evidence="21">CHK176-6737</strain>
    </source>
</reference>
<keyword evidence="9 18" id="KW-0963">Cytoplasm</keyword>
<feature type="binding site" evidence="18">
    <location>
        <begin position="128"/>
        <end position="129"/>
    </location>
    <ligand>
        <name>NAD(+)</name>
        <dbReference type="ChEBI" id="CHEBI:57540"/>
    </ligand>
</feature>
<dbReference type="Gene3D" id="3.40.50.1970">
    <property type="match status" value="1"/>
</dbReference>
<dbReference type="InterPro" id="IPR016037">
    <property type="entry name" value="DHQ_synth_AroB"/>
</dbReference>
<evidence type="ECO:0000256" key="7">
    <source>
        <dbReference type="ARBA" id="ARBA00013031"/>
    </source>
</evidence>
<proteinExistence type="inferred from homology"/>
<dbReference type="GO" id="GO:0000166">
    <property type="term" value="F:nucleotide binding"/>
    <property type="evidence" value="ECO:0007669"/>
    <property type="project" value="UniProtKB-KW"/>
</dbReference>
<feature type="binding site" evidence="18">
    <location>
        <position position="141"/>
    </location>
    <ligand>
        <name>NAD(+)</name>
        <dbReference type="ChEBI" id="CHEBI:57540"/>
    </ligand>
</feature>
<evidence type="ECO:0000256" key="15">
    <source>
        <dbReference type="ARBA" id="ARBA00023141"/>
    </source>
</evidence>
<dbReference type="PIRSF" id="PIRSF001455">
    <property type="entry name" value="DHQ_synth"/>
    <property type="match status" value="1"/>
</dbReference>
<dbReference type="InterPro" id="IPR050071">
    <property type="entry name" value="Dehydroquinate_synthase"/>
</dbReference>
<dbReference type="GO" id="GO:0009423">
    <property type="term" value="P:chorismate biosynthetic process"/>
    <property type="evidence" value="ECO:0007669"/>
    <property type="project" value="UniProtKB-UniRule"/>
</dbReference>
<keyword evidence="13 18" id="KW-0862">Zinc</keyword>
<evidence type="ECO:0000256" key="4">
    <source>
        <dbReference type="ARBA" id="ARBA00004496"/>
    </source>
</evidence>
<evidence type="ECO:0000313" key="21">
    <source>
        <dbReference type="EMBL" id="HIU68890.1"/>
    </source>
</evidence>
<evidence type="ECO:0000256" key="2">
    <source>
        <dbReference type="ARBA" id="ARBA00001911"/>
    </source>
</evidence>
<comment type="catalytic activity">
    <reaction evidence="1 18">
        <text>7-phospho-2-dehydro-3-deoxy-D-arabino-heptonate = 3-dehydroquinate + phosphate</text>
        <dbReference type="Rhea" id="RHEA:21968"/>
        <dbReference type="ChEBI" id="CHEBI:32364"/>
        <dbReference type="ChEBI" id="CHEBI:43474"/>
        <dbReference type="ChEBI" id="CHEBI:58394"/>
        <dbReference type="EC" id="4.2.3.4"/>
    </reaction>
</comment>
<evidence type="ECO:0000256" key="14">
    <source>
        <dbReference type="ARBA" id="ARBA00023027"/>
    </source>
</evidence>
<evidence type="ECO:0000256" key="10">
    <source>
        <dbReference type="ARBA" id="ARBA00022605"/>
    </source>
</evidence>
<dbReference type="SUPFAM" id="SSF56796">
    <property type="entry name" value="Dehydroquinate synthase-like"/>
    <property type="match status" value="1"/>
</dbReference>
<evidence type="ECO:0000256" key="16">
    <source>
        <dbReference type="ARBA" id="ARBA00023239"/>
    </source>
</evidence>
<evidence type="ECO:0000256" key="8">
    <source>
        <dbReference type="ARBA" id="ARBA00017684"/>
    </source>
</evidence>
<sequence length="351" mass="37642">MKKLLVNTARPYEILIGHDLLDDCGSCISRISQAQKAAVITDSNVEALYLSRCVQSLEPYFDVCTYAFPAGESSKTTGQWVKIVEFLAQNRLSRGDLVVALGGGVVGDMAGFAAASYMRGIDYVQIPTTLLAQIDSSVGGKTAVDLPQGKNLCGAFHQPVLVLIDPEVLSTLSRRFFSDGMGEAIKYGCIKSRALFDRIQNEDAHDFLDELIYDCVDIKRQVVEADATEKGERALLNFGHTVGHAIEKLSHFSGISHGAAVGVGMVYVSRACEALGLTPPGTADAIAQVLQKYDLPTETAFGVPELTAALLNDKKQTGKAVRFVTLQSLGCAVLTPVQNENIEAFLGAAHV</sequence>
<comment type="function">
    <text evidence="18">Catalyzes the conversion of 3-deoxy-D-arabino-heptulosonate 7-phosphate (DAHP) to dehydroquinate (DHQ).</text>
</comment>
<comment type="subcellular location">
    <subcellularLocation>
        <location evidence="4 18">Cytoplasm</location>
    </subcellularLocation>
</comment>
<evidence type="ECO:0000256" key="17">
    <source>
        <dbReference type="ARBA" id="ARBA00023285"/>
    </source>
</evidence>
<dbReference type="InterPro" id="IPR056179">
    <property type="entry name" value="DHQS_C"/>
</dbReference>
<keyword evidence="14 18" id="KW-0520">NAD</keyword>
<dbReference type="PANTHER" id="PTHR43622:SF7">
    <property type="entry name" value="3-DEHYDROQUINATE SYNTHASE, CHLOROPLASTIC"/>
    <property type="match status" value="1"/>
</dbReference>
<feature type="binding site" evidence="18">
    <location>
        <position position="240"/>
    </location>
    <ligand>
        <name>Zn(2+)</name>
        <dbReference type="ChEBI" id="CHEBI:29105"/>
    </ligand>
</feature>
<dbReference type="EC" id="4.2.3.4" evidence="7 18"/>
<evidence type="ECO:0000256" key="18">
    <source>
        <dbReference type="HAMAP-Rule" id="MF_00110"/>
    </source>
</evidence>
<evidence type="ECO:0000256" key="9">
    <source>
        <dbReference type="ARBA" id="ARBA00022490"/>
    </source>
</evidence>
<evidence type="ECO:0000256" key="3">
    <source>
        <dbReference type="ARBA" id="ARBA00001947"/>
    </source>
</evidence>
<accession>A0A9D1MUC6</accession>
<evidence type="ECO:0000256" key="6">
    <source>
        <dbReference type="ARBA" id="ARBA00005412"/>
    </source>
</evidence>
<feature type="binding site" evidence="18">
    <location>
        <position position="150"/>
    </location>
    <ligand>
        <name>NAD(+)</name>
        <dbReference type="ChEBI" id="CHEBI:57540"/>
    </ligand>
</feature>
<evidence type="ECO:0000256" key="12">
    <source>
        <dbReference type="ARBA" id="ARBA00022741"/>
    </source>
</evidence>
<keyword evidence="15 18" id="KW-0057">Aromatic amino acid biosynthesis</keyword>
<organism evidence="21 22">
    <name type="scientific">Candidatus Scybalenecus merdavium</name>
    <dbReference type="NCBI Taxonomy" id="2840939"/>
    <lineage>
        <taxon>Bacteria</taxon>
        <taxon>Bacillati</taxon>
        <taxon>Bacillota</taxon>
        <taxon>Clostridia</taxon>
        <taxon>Eubacteriales</taxon>
        <taxon>Oscillospiraceae</taxon>
        <taxon>Oscillospiraceae incertae sedis</taxon>
        <taxon>Candidatus Scybalenecus</taxon>
    </lineage>
</organism>